<evidence type="ECO:0000313" key="3">
    <source>
        <dbReference type="Proteomes" id="UP001526426"/>
    </source>
</evidence>
<dbReference type="Proteomes" id="UP001526426">
    <property type="component" value="Unassembled WGS sequence"/>
</dbReference>
<dbReference type="InterPro" id="IPR001646">
    <property type="entry name" value="5peptide_repeat"/>
</dbReference>
<dbReference type="Pfam" id="PF00805">
    <property type="entry name" value="Pentapeptide"/>
    <property type="match status" value="2"/>
</dbReference>
<reference evidence="2 3" key="1">
    <citation type="submission" date="2021-08" db="EMBL/GenBank/DDBJ databases">
        <title>Draft genome sequence of Spirulina subsalsa with high tolerance to salinity and hype-accumulation of phycocyanin.</title>
        <authorList>
            <person name="Pei H."/>
            <person name="Jiang L."/>
        </authorList>
    </citation>
    <scope>NUCLEOTIDE SEQUENCE [LARGE SCALE GENOMIC DNA]</scope>
    <source>
        <strain evidence="2 3">FACHB-351</strain>
    </source>
</reference>
<keyword evidence="1" id="KW-0732">Signal</keyword>
<gene>
    <name evidence="2" type="ORF">K4A83_09185</name>
</gene>
<feature type="chain" id="PRO_5046861707" evidence="1">
    <location>
        <begin position="26"/>
        <end position="158"/>
    </location>
</feature>
<organism evidence="2 3">
    <name type="scientific">Spirulina subsalsa FACHB-351</name>
    <dbReference type="NCBI Taxonomy" id="234711"/>
    <lineage>
        <taxon>Bacteria</taxon>
        <taxon>Bacillati</taxon>
        <taxon>Cyanobacteriota</taxon>
        <taxon>Cyanophyceae</taxon>
        <taxon>Spirulinales</taxon>
        <taxon>Spirulinaceae</taxon>
        <taxon>Spirulina</taxon>
    </lineage>
</organism>
<accession>A0ABT3L4L6</accession>
<sequence length="158" mass="17228">MVLGVCWCAIAGFSLLTLNAPPALAEDYTKGFFMEQDFSNRDLRDSSFRSASLQKADFSHSNLEGVTFFSANLDSANLEGANLRNTVLGSARLTRANLKNAILEGALAPNARFDKANIEGADFTDVFLRSDIQEKLCEVASGTNPVTGRDTRDTLFCY</sequence>
<dbReference type="Gene3D" id="2.160.20.80">
    <property type="entry name" value="E3 ubiquitin-protein ligase SopA"/>
    <property type="match status" value="1"/>
</dbReference>
<dbReference type="RefSeq" id="WP_407809977.1">
    <property type="nucleotide sequence ID" value="NZ_JAIHOM010000036.1"/>
</dbReference>
<evidence type="ECO:0000256" key="1">
    <source>
        <dbReference type="SAM" id="SignalP"/>
    </source>
</evidence>
<dbReference type="SUPFAM" id="SSF141571">
    <property type="entry name" value="Pentapeptide repeat-like"/>
    <property type="match status" value="1"/>
</dbReference>
<dbReference type="EMBL" id="JAIHOM010000036">
    <property type="protein sequence ID" value="MCW6036442.1"/>
    <property type="molecule type" value="Genomic_DNA"/>
</dbReference>
<dbReference type="InterPro" id="IPR044213">
    <property type="entry name" value="At2g44920-like"/>
</dbReference>
<protein>
    <submittedName>
        <fullName evidence="2">Pentapeptide repeat-containing protein</fullName>
    </submittedName>
</protein>
<name>A0ABT3L4L6_9CYAN</name>
<dbReference type="PANTHER" id="PTHR47200:SF2">
    <property type="entry name" value="THYLAKOID LUMENAL 15 KDA PROTEIN 1, CHLOROPLASTIC"/>
    <property type="match status" value="1"/>
</dbReference>
<comment type="caution">
    <text evidence="2">The sequence shown here is derived from an EMBL/GenBank/DDBJ whole genome shotgun (WGS) entry which is preliminary data.</text>
</comment>
<proteinExistence type="predicted"/>
<dbReference type="PANTHER" id="PTHR47200">
    <property type="entry name" value="THYLAKOID LUMENAL 15 KDA PROTEIN 1, CHLOROPLASTIC"/>
    <property type="match status" value="1"/>
</dbReference>
<keyword evidence="3" id="KW-1185">Reference proteome</keyword>
<feature type="signal peptide" evidence="1">
    <location>
        <begin position="1"/>
        <end position="25"/>
    </location>
</feature>
<evidence type="ECO:0000313" key="2">
    <source>
        <dbReference type="EMBL" id="MCW6036442.1"/>
    </source>
</evidence>